<evidence type="ECO:0000313" key="2">
    <source>
        <dbReference type="Proteomes" id="UP000828251"/>
    </source>
</evidence>
<name>A0A9D3UXD2_9ROSI</name>
<proteinExistence type="predicted"/>
<accession>A0A9D3UXD2</accession>
<dbReference type="EMBL" id="JAIQCV010000009">
    <property type="protein sequence ID" value="KAH1064185.1"/>
    <property type="molecule type" value="Genomic_DNA"/>
</dbReference>
<sequence length="182" mass="21776">MSNIDPNVAYASKFLKYPDIVPAHRLAIDSVREELFMGQKFTTKEEFIFATKRYSMNVSVDYKGAVSKLTLYIRECLRSTKDYNWKYRVSYRKAWTTKQMAMEQLYGDWDASYNKLQGWIVAMLYELEPHLFRQRMTRLEDDMLATLMSRIGLKQVNQIEVGHMFVEDVRRQWMQIVRDRGR</sequence>
<organism evidence="1 2">
    <name type="scientific">Gossypium stocksii</name>
    <dbReference type="NCBI Taxonomy" id="47602"/>
    <lineage>
        <taxon>Eukaryota</taxon>
        <taxon>Viridiplantae</taxon>
        <taxon>Streptophyta</taxon>
        <taxon>Embryophyta</taxon>
        <taxon>Tracheophyta</taxon>
        <taxon>Spermatophyta</taxon>
        <taxon>Magnoliopsida</taxon>
        <taxon>eudicotyledons</taxon>
        <taxon>Gunneridae</taxon>
        <taxon>Pentapetalae</taxon>
        <taxon>rosids</taxon>
        <taxon>malvids</taxon>
        <taxon>Malvales</taxon>
        <taxon>Malvaceae</taxon>
        <taxon>Malvoideae</taxon>
        <taxon>Gossypium</taxon>
    </lineage>
</organism>
<keyword evidence="2" id="KW-1185">Reference proteome</keyword>
<dbReference type="AlphaFoldDB" id="A0A9D3UXD2"/>
<reference evidence="1 2" key="1">
    <citation type="journal article" date="2021" name="Plant Biotechnol. J.">
        <title>Multi-omics assisted identification of the key and species-specific regulatory components of drought-tolerant mechanisms in Gossypium stocksii.</title>
        <authorList>
            <person name="Yu D."/>
            <person name="Ke L."/>
            <person name="Zhang D."/>
            <person name="Wu Y."/>
            <person name="Sun Y."/>
            <person name="Mei J."/>
            <person name="Sun J."/>
            <person name="Sun Y."/>
        </authorList>
    </citation>
    <scope>NUCLEOTIDE SEQUENCE [LARGE SCALE GENOMIC DNA]</scope>
    <source>
        <strain evidence="2">cv. E1</strain>
        <tissue evidence="1">Leaf</tissue>
    </source>
</reference>
<gene>
    <name evidence="1" type="ORF">J1N35_029172</name>
</gene>
<protein>
    <submittedName>
        <fullName evidence="1">Uncharacterized protein</fullName>
    </submittedName>
</protein>
<evidence type="ECO:0000313" key="1">
    <source>
        <dbReference type="EMBL" id="KAH1064185.1"/>
    </source>
</evidence>
<dbReference type="Proteomes" id="UP000828251">
    <property type="component" value="Unassembled WGS sequence"/>
</dbReference>
<dbReference type="OrthoDB" id="1410710at2759"/>
<comment type="caution">
    <text evidence="1">The sequence shown here is derived from an EMBL/GenBank/DDBJ whole genome shotgun (WGS) entry which is preliminary data.</text>
</comment>